<keyword evidence="3" id="KW-1185">Reference proteome</keyword>
<sequence length="302" mass="31508">MGTGSEAAGVVLVVPTAPAGTTDFAARLLAPLLARRLGQPVTVENHAGANGAAGTAAVAAARPDGLTLLVQYSGYHVAIPAMLPAIGYDPLRDFVPVGLLLDSPQVLFAHPSVPVANAAELADYARERPGELRFASSGPGSIQHLGMELWKLRARVDVRHMPYRGTGQATQDLLTGRVQLFMTTPPPLMPYVADGSLQALAITSAERHPSLPAVPTLAESGLPGFVLLAWFAVFAPAATPAPVLARLQAAVAAAVLDPDFRRRAEGQGAVVHVLSPAAMTARVTRELAEWREVVQAAGIRGE</sequence>
<dbReference type="InterPro" id="IPR005064">
    <property type="entry name" value="BUG"/>
</dbReference>
<protein>
    <submittedName>
        <fullName evidence="2">ABC transporter substrate-binding protein</fullName>
    </submittedName>
</protein>
<evidence type="ECO:0000256" key="1">
    <source>
        <dbReference type="ARBA" id="ARBA00006987"/>
    </source>
</evidence>
<comment type="similarity">
    <text evidence="1">Belongs to the UPF0065 (bug) family.</text>
</comment>
<dbReference type="Pfam" id="PF03401">
    <property type="entry name" value="TctC"/>
    <property type="match status" value="1"/>
</dbReference>
<dbReference type="PIRSF" id="PIRSF017082">
    <property type="entry name" value="YflP"/>
    <property type="match status" value="1"/>
</dbReference>
<comment type="caution">
    <text evidence="2">The sequence shown here is derived from an EMBL/GenBank/DDBJ whole genome shotgun (WGS) entry which is preliminary data.</text>
</comment>
<dbReference type="EMBL" id="MLCO01000066">
    <property type="protein sequence ID" value="ONG55776.1"/>
    <property type="molecule type" value="Genomic_DNA"/>
</dbReference>
<name>A0A1V2H4Q4_9PROT</name>
<evidence type="ECO:0000313" key="2">
    <source>
        <dbReference type="EMBL" id="ONG55776.1"/>
    </source>
</evidence>
<gene>
    <name evidence="2" type="ORF">BKE38_08275</name>
</gene>
<dbReference type="AlphaFoldDB" id="A0A1V2H4Q4"/>
<dbReference type="InterPro" id="IPR042100">
    <property type="entry name" value="Bug_dom1"/>
</dbReference>
<accession>A0A1V2H4Q4</accession>
<dbReference type="Proteomes" id="UP000188879">
    <property type="component" value="Unassembled WGS sequence"/>
</dbReference>
<dbReference type="Gene3D" id="3.40.190.10">
    <property type="entry name" value="Periplasmic binding protein-like II"/>
    <property type="match status" value="1"/>
</dbReference>
<evidence type="ECO:0000313" key="3">
    <source>
        <dbReference type="Proteomes" id="UP000188879"/>
    </source>
</evidence>
<reference evidence="2 3" key="1">
    <citation type="submission" date="2016-10" db="EMBL/GenBank/DDBJ databases">
        <title>Draft Genome sequence of Roseomonas sp. strain M3.</title>
        <authorList>
            <person name="Subhash Y."/>
            <person name="Lee S."/>
        </authorList>
    </citation>
    <scope>NUCLEOTIDE SEQUENCE [LARGE SCALE GENOMIC DNA]</scope>
    <source>
        <strain evidence="2 3">M3</strain>
    </source>
</reference>
<dbReference type="SUPFAM" id="SSF53850">
    <property type="entry name" value="Periplasmic binding protein-like II"/>
    <property type="match status" value="1"/>
</dbReference>
<proteinExistence type="inferred from homology"/>
<dbReference type="Gene3D" id="3.40.190.150">
    <property type="entry name" value="Bordetella uptake gene, domain 1"/>
    <property type="match status" value="1"/>
</dbReference>
<organism evidence="2 3">
    <name type="scientific">Teichococcus deserti</name>
    <dbReference type="NCBI Taxonomy" id="1817963"/>
    <lineage>
        <taxon>Bacteria</taxon>
        <taxon>Pseudomonadati</taxon>
        <taxon>Pseudomonadota</taxon>
        <taxon>Alphaproteobacteria</taxon>
        <taxon>Acetobacterales</taxon>
        <taxon>Roseomonadaceae</taxon>
        <taxon>Roseomonas</taxon>
    </lineage>
</organism>
<dbReference type="PANTHER" id="PTHR42928">
    <property type="entry name" value="TRICARBOXYLATE-BINDING PROTEIN"/>
    <property type="match status" value="1"/>
</dbReference>
<dbReference type="PANTHER" id="PTHR42928:SF5">
    <property type="entry name" value="BLR1237 PROTEIN"/>
    <property type="match status" value="1"/>
</dbReference>